<dbReference type="EMBL" id="CM041552">
    <property type="protein sequence ID" value="KAI3353881.1"/>
    <property type="molecule type" value="Genomic_DNA"/>
</dbReference>
<keyword evidence="2" id="KW-1185">Reference proteome</keyword>
<proteinExistence type="predicted"/>
<name>A0ACB8VED7_9TELE</name>
<dbReference type="Proteomes" id="UP000831701">
    <property type="component" value="Chromosome 22"/>
</dbReference>
<sequence length="671" mass="75562">MCLLLPSPTVAEVEYKMAAVLRVILGEENVGLDLPNGIPSELEDLKAEIKRQHDLLGNFRLQFRDARFDNDFVNLSSTSLLKDRSTVKVNAEFTRITTKPLVSTFMFQLDHYTDPLLKAFRKKGGTAGLKITGIKAAMGKGFFRKAKSQSEAAVKASFILAEEIAKSARPFTEGDSIKNCMLKVCDEVCPDKRQLFLNISLSRNTIAERVDLLSINLKEQLVKKGKDFIAYSLAVDESTDISDIAQLSVFIRGVDSSLNVTEELLALRTMHGTTTGHDLYEEVSKCVNEMELPWENLVGLTTEGAPAMCGHKSGLVAKIREKMQKENVTRELTAYHCIIHQESLCGKALKMKHVMSTITCAVNFIRAKGLNHRHFKSFLSELEMEHGDLPYHTEVRWLSQGKVLHRCFELREEICLFLDSKGKDTTQLRDERFLCEMAFLCDITSHLNAMNLQLQGRTRVISDMYSTVKAFQTKLILWEAQMRKENLSHFPSCQTMKDKLSTSVFPSAEFADKISVLAADFRHRFADFEAQKSRTECWRTHGPQQETNKGFFFVGFLQSAMSPPALLQPIGPVGPLRHSRDVTQVILTSAPHFSALFPFTRRPSKQTLSTDPNQLSISLSQPACRRTNKLVEDTGPHVPSLLRKSNLLLFPLPPKKPAGRDHEQSESKTVH</sequence>
<accession>A0ACB8VED7</accession>
<organism evidence="1 2">
    <name type="scientific">Scortum barcoo</name>
    <name type="common">barcoo grunter</name>
    <dbReference type="NCBI Taxonomy" id="214431"/>
    <lineage>
        <taxon>Eukaryota</taxon>
        <taxon>Metazoa</taxon>
        <taxon>Chordata</taxon>
        <taxon>Craniata</taxon>
        <taxon>Vertebrata</taxon>
        <taxon>Euteleostomi</taxon>
        <taxon>Actinopterygii</taxon>
        <taxon>Neopterygii</taxon>
        <taxon>Teleostei</taxon>
        <taxon>Neoteleostei</taxon>
        <taxon>Acanthomorphata</taxon>
        <taxon>Eupercaria</taxon>
        <taxon>Centrarchiformes</taxon>
        <taxon>Terapontoidei</taxon>
        <taxon>Terapontidae</taxon>
        <taxon>Scortum</taxon>
    </lineage>
</organism>
<reference evidence="1" key="1">
    <citation type="submission" date="2022-04" db="EMBL/GenBank/DDBJ databases">
        <title>Jade perch genome.</title>
        <authorList>
            <person name="Chao B."/>
        </authorList>
    </citation>
    <scope>NUCLEOTIDE SEQUENCE</scope>
    <source>
        <strain evidence="1">CB-2022</strain>
    </source>
</reference>
<evidence type="ECO:0000313" key="1">
    <source>
        <dbReference type="EMBL" id="KAI3353881.1"/>
    </source>
</evidence>
<gene>
    <name evidence="1" type="ORF">L3Q82_005096</name>
</gene>
<evidence type="ECO:0000313" key="2">
    <source>
        <dbReference type="Proteomes" id="UP000831701"/>
    </source>
</evidence>
<protein>
    <submittedName>
        <fullName evidence="1">Uncharacterized protein</fullName>
    </submittedName>
</protein>
<comment type="caution">
    <text evidence="1">The sequence shown here is derived from an EMBL/GenBank/DDBJ whole genome shotgun (WGS) entry which is preliminary data.</text>
</comment>